<feature type="transmembrane region" description="Helical" evidence="1">
    <location>
        <begin position="28"/>
        <end position="49"/>
    </location>
</feature>
<organism evidence="3">
    <name type="scientific">Caenorhabditis brenneri</name>
    <name type="common">Nematode worm</name>
    <dbReference type="NCBI Taxonomy" id="135651"/>
    <lineage>
        <taxon>Eukaryota</taxon>
        <taxon>Metazoa</taxon>
        <taxon>Ecdysozoa</taxon>
        <taxon>Nematoda</taxon>
        <taxon>Chromadorea</taxon>
        <taxon>Rhabditida</taxon>
        <taxon>Rhabditina</taxon>
        <taxon>Rhabditomorpha</taxon>
        <taxon>Rhabditoidea</taxon>
        <taxon>Rhabditidae</taxon>
        <taxon>Peloderinae</taxon>
        <taxon>Caenorhabditis</taxon>
    </lineage>
</organism>
<keyword evidence="1" id="KW-0812">Transmembrane</keyword>
<reference evidence="3" key="1">
    <citation type="submission" date="2011-07" db="EMBL/GenBank/DDBJ databases">
        <authorList>
            <consortium name="Caenorhabditis brenneri Sequencing and Analysis Consortium"/>
            <person name="Wilson R.K."/>
        </authorList>
    </citation>
    <scope>NUCLEOTIDE SEQUENCE [LARGE SCALE GENOMIC DNA]</scope>
    <source>
        <strain evidence="3">PB2801</strain>
    </source>
</reference>
<dbReference type="HOGENOM" id="CLU_1327420_0_0_1"/>
<dbReference type="InParanoid" id="G0N1E5"/>
<gene>
    <name evidence="2" type="ORF">CAEBREN_00556</name>
</gene>
<protein>
    <submittedName>
        <fullName evidence="2">Uncharacterized protein</fullName>
    </submittedName>
</protein>
<dbReference type="Proteomes" id="UP000008068">
    <property type="component" value="Unassembled WGS sequence"/>
</dbReference>
<name>G0N1E5_CAEBE</name>
<feature type="transmembrane region" description="Helical" evidence="1">
    <location>
        <begin position="102"/>
        <end position="123"/>
    </location>
</feature>
<sequence>MGPNDRRRERLLERKVFKNYGNWNYEECFVIIFFAISLPSGIMLIVLAAEVTWYGAISLNVEYAGTVSWTIIIILFYTFGFVITIVTTCLKVPDKFFRLCSFLAIFHLLLIIFLVVHPFQAFVPGPETKMLEEQFESGSHHSKVLSLILEFSKIMITVSVLAKFIWIPCLIVPVFLCSIFTWKASDQSELYTVILDGKRSSTKIIDV</sequence>
<feature type="transmembrane region" description="Helical" evidence="1">
    <location>
        <begin position="154"/>
        <end position="182"/>
    </location>
</feature>
<keyword evidence="1" id="KW-1133">Transmembrane helix</keyword>
<evidence type="ECO:0000313" key="2">
    <source>
        <dbReference type="EMBL" id="EGT50092.1"/>
    </source>
</evidence>
<evidence type="ECO:0000256" key="1">
    <source>
        <dbReference type="SAM" id="Phobius"/>
    </source>
</evidence>
<evidence type="ECO:0000313" key="3">
    <source>
        <dbReference type="Proteomes" id="UP000008068"/>
    </source>
</evidence>
<keyword evidence="1" id="KW-0472">Membrane</keyword>
<dbReference type="AlphaFoldDB" id="G0N1E5"/>
<accession>G0N1E5</accession>
<dbReference type="EMBL" id="GL379827">
    <property type="protein sequence ID" value="EGT50092.1"/>
    <property type="molecule type" value="Genomic_DNA"/>
</dbReference>
<proteinExistence type="predicted"/>
<keyword evidence="3" id="KW-1185">Reference proteome</keyword>
<feature type="transmembrane region" description="Helical" evidence="1">
    <location>
        <begin position="69"/>
        <end position="90"/>
    </location>
</feature>